<dbReference type="Pfam" id="PF13579">
    <property type="entry name" value="Glyco_trans_4_4"/>
    <property type="match status" value="1"/>
</dbReference>
<name>F9U971_9GAMM</name>
<proteinExistence type="predicted"/>
<dbReference type="InterPro" id="IPR028098">
    <property type="entry name" value="Glyco_trans_4-like_N"/>
</dbReference>
<dbReference type="EMBL" id="AFWV01000004">
    <property type="protein sequence ID" value="EGV19329.1"/>
    <property type="molecule type" value="Genomic_DNA"/>
</dbReference>
<dbReference type="STRING" id="768671.ThimaDRAFT_1473"/>
<evidence type="ECO:0000259" key="1">
    <source>
        <dbReference type="Pfam" id="PF00534"/>
    </source>
</evidence>
<dbReference type="InterPro" id="IPR050194">
    <property type="entry name" value="Glycosyltransferase_grp1"/>
</dbReference>
<dbReference type="RefSeq" id="WP_007192350.1">
    <property type="nucleotide sequence ID" value="NZ_AFWV01000004.1"/>
</dbReference>
<dbReference type="GO" id="GO:0016757">
    <property type="term" value="F:glycosyltransferase activity"/>
    <property type="evidence" value="ECO:0007669"/>
    <property type="project" value="InterPro"/>
</dbReference>
<reference evidence="3 4" key="1">
    <citation type="submission" date="2011-06" db="EMBL/GenBank/DDBJ databases">
        <title>The draft genome of Thiocapsa marina 5811.</title>
        <authorList>
            <consortium name="US DOE Joint Genome Institute (JGI-PGF)"/>
            <person name="Lucas S."/>
            <person name="Han J."/>
            <person name="Cheng J.-F."/>
            <person name="Goodwin L."/>
            <person name="Pitluck S."/>
            <person name="Peters L."/>
            <person name="Land M.L."/>
            <person name="Hauser L."/>
            <person name="Vogl K."/>
            <person name="Liu Z."/>
            <person name="Imhoff J."/>
            <person name="Thiel V."/>
            <person name="Frigaard N.-U."/>
            <person name="Bryant D."/>
            <person name="Woyke T.J."/>
        </authorList>
    </citation>
    <scope>NUCLEOTIDE SEQUENCE [LARGE SCALE GENOMIC DNA]</scope>
    <source>
        <strain evidence="3 4">5811</strain>
    </source>
</reference>
<feature type="domain" description="Glycosyl transferase family 1" evidence="1">
    <location>
        <begin position="208"/>
        <end position="358"/>
    </location>
</feature>
<evidence type="ECO:0000259" key="2">
    <source>
        <dbReference type="Pfam" id="PF13579"/>
    </source>
</evidence>
<sequence>MRVLHVGKFYPPFAGGMEYFLFDLIGALREGGVDVAALVHHERFGPTGARPDESDPSPVYRAPTFGRLLYVPVSPTFPFWLDRAIREFRPDLLHLHLPNSSALFAMAIARARRLPWVVHWHADLVASKIDRRLALAYRAYRPLEQRLLNRSDAIVATSPTYLAASEPLRSWRSRCTTIPLGLDPRRLSDPDPDDLVEVTPLWGSAPLRVLAIGRLTYYKGHEVLIRAISRLPEVGCLIVGAGEKSTSLLALIRSLGLSAQVRLLGFRSEQELRALLATCDVVCLPSLERTEAFGLVLLEAMRFSKPVVVSDIPGSGTGWLVRRAGHGLLTPPGDAQALACALSQLKSDPQQRRALGARGVAALAGEFGIDAVGRQVRSLYQDVLARTNQGLS</sequence>
<feature type="domain" description="Glycosyltransferase subfamily 4-like N-terminal" evidence="2">
    <location>
        <begin position="15"/>
        <end position="181"/>
    </location>
</feature>
<keyword evidence="4" id="KW-1185">Reference proteome</keyword>
<dbReference type="eggNOG" id="COG0438">
    <property type="taxonomic scope" value="Bacteria"/>
</dbReference>
<keyword evidence="3" id="KW-0808">Transferase</keyword>
<dbReference type="PANTHER" id="PTHR45947:SF3">
    <property type="entry name" value="SULFOQUINOVOSYL TRANSFERASE SQD2"/>
    <property type="match status" value="1"/>
</dbReference>
<dbReference type="AlphaFoldDB" id="F9U971"/>
<gene>
    <name evidence="3" type="ORF">ThimaDRAFT_1473</name>
</gene>
<evidence type="ECO:0000313" key="3">
    <source>
        <dbReference type="EMBL" id="EGV19329.1"/>
    </source>
</evidence>
<protein>
    <submittedName>
        <fullName evidence="3">Glycosyl transferase group 1</fullName>
    </submittedName>
</protein>
<dbReference type="PATRIC" id="fig|768671.3.peg.1579"/>
<organism evidence="3 4">
    <name type="scientific">Thiocapsa marina 5811</name>
    <dbReference type="NCBI Taxonomy" id="768671"/>
    <lineage>
        <taxon>Bacteria</taxon>
        <taxon>Pseudomonadati</taxon>
        <taxon>Pseudomonadota</taxon>
        <taxon>Gammaproteobacteria</taxon>
        <taxon>Chromatiales</taxon>
        <taxon>Chromatiaceae</taxon>
        <taxon>Thiocapsa</taxon>
    </lineage>
</organism>
<accession>F9U971</accession>
<evidence type="ECO:0000313" key="4">
    <source>
        <dbReference type="Proteomes" id="UP000005459"/>
    </source>
</evidence>
<dbReference type="PANTHER" id="PTHR45947">
    <property type="entry name" value="SULFOQUINOVOSYL TRANSFERASE SQD2"/>
    <property type="match status" value="1"/>
</dbReference>
<dbReference type="SUPFAM" id="SSF53756">
    <property type="entry name" value="UDP-Glycosyltransferase/glycogen phosphorylase"/>
    <property type="match status" value="1"/>
</dbReference>
<dbReference type="OrthoDB" id="6194329at2"/>
<dbReference type="Pfam" id="PF00534">
    <property type="entry name" value="Glycos_transf_1"/>
    <property type="match status" value="1"/>
</dbReference>
<dbReference type="InterPro" id="IPR001296">
    <property type="entry name" value="Glyco_trans_1"/>
</dbReference>
<dbReference type="Gene3D" id="3.40.50.2000">
    <property type="entry name" value="Glycogen Phosphorylase B"/>
    <property type="match status" value="2"/>
</dbReference>
<dbReference type="Proteomes" id="UP000005459">
    <property type="component" value="Unassembled WGS sequence"/>
</dbReference>